<keyword evidence="2" id="KW-0012">Acyltransferase</keyword>
<keyword evidence="1" id="KW-0808">Transferase</keyword>
<evidence type="ECO:0000256" key="2">
    <source>
        <dbReference type="ARBA" id="ARBA00023315"/>
    </source>
</evidence>
<dbReference type="Proteomes" id="UP000516173">
    <property type="component" value="Chromosome"/>
</dbReference>
<dbReference type="KEGG" id="nwl:NWFMUON74_23170"/>
<dbReference type="GO" id="GO:0008080">
    <property type="term" value="F:N-acetyltransferase activity"/>
    <property type="evidence" value="ECO:0007669"/>
    <property type="project" value="InterPro"/>
</dbReference>
<evidence type="ECO:0000256" key="3">
    <source>
        <dbReference type="SAM" id="MobiDB-lite"/>
    </source>
</evidence>
<dbReference type="InterPro" id="IPR016181">
    <property type="entry name" value="Acyl_CoA_acyltransferase"/>
</dbReference>
<reference evidence="5 6" key="1">
    <citation type="submission" date="2020-08" db="EMBL/GenBank/DDBJ databases">
        <title>Genome Sequencing of Nocardia wallacei strain FMUON74 and assembly.</title>
        <authorList>
            <person name="Toyokawa M."/>
            <person name="Uesaka K."/>
        </authorList>
    </citation>
    <scope>NUCLEOTIDE SEQUENCE [LARGE SCALE GENOMIC DNA]</scope>
    <source>
        <strain evidence="5 6">FMUON74</strain>
    </source>
</reference>
<dbReference type="InterPro" id="IPR045039">
    <property type="entry name" value="NSI-like"/>
</dbReference>
<dbReference type="GO" id="GO:0005737">
    <property type="term" value="C:cytoplasm"/>
    <property type="evidence" value="ECO:0007669"/>
    <property type="project" value="TreeGrafter"/>
</dbReference>
<dbReference type="EMBL" id="AP023396">
    <property type="protein sequence ID" value="BCK54545.1"/>
    <property type="molecule type" value="Genomic_DNA"/>
</dbReference>
<dbReference type="InterPro" id="IPR000182">
    <property type="entry name" value="GNAT_dom"/>
</dbReference>
<dbReference type="CDD" id="cd04301">
    <property type="entry name" value="NAT_SF"/>
    <property type="match status" value="1"/>
</dbReference>
<feature type="region of interest" description="Disordered" evidence="3">
    <location>
        <begin position="21"/>
        <end position="66"/>
    </location>
</feature>
<feature type="domain" description="N-acetyltransferase" evidence="4">
    <location>
        <begin position="67"/>
        <end position="202"/>
    </location>
</feature>
<dbReference type="AlphaFoldDB" id="A0A7G1KHD1"/>
<dbReference type="PANTHER" id="PTHR43626:SF4">
    <property type="entry name" value="GCN5-RELATED N-ACETYLTRANSFERASE 2, CHLOROPLASTIC"/>
    <property type="match status" value="1"/>
</dbReference>
<protein>
    <recommendedName>
        <fullName evidence="4">N-acetyltransferase domain-containing protein</fullName>
    </recommendedName>
</protein>
<dbReference type="Pfam" id="PF00583">
    <property type="entry name" value="Acetyltransf_1"/>
    <property type="match status" value="1"/>
</dbReference>
<feature type="compositionally biased region" description="Polar residues" evidence="3">
    <location>
        <begin position="21"/>
        <end position="35"/>
    </location>
</feature>
<dbReference type="PROSITE" id="PS51186">
    <property type="entry name" value="GNAT"/>
    <property type="match status" value="1"/>
</dbReference>
<evidence type="ECO:0000313" key="6">
    <source>
        <dbReference type="Proteomes" id="UP000516173"/>
    </source>
</evidence>
<dbReference type="NCBIfam" id="NF005921">
    <property type="entry name" value="PRK07922.1"/>
    <property type="match status" value="1"/>
</dbReference>
<evidence type="ECO:0000259" key="4">
    <source>
        <dbReference type="PROSITE" id="PS51186"/>
    </source>
</evidence>
<dbReference type="PANTHER" id="PTHR43626">
    <property type="entry name" value="ACYL-COA N-ACYLTRANSFERASE"/>
    <property type="match status" value="1"/>
</dbReference>
<evidence type="ECO:0000256" key="1">
    <source>
        <dbReference type="ARBA" id="ARBA00022679"/>
    </source>
</evidence>
<proteinExistence type="predicted"/>
<sequence length="228" mass="24846">MWGLGDGLAVRHSTRLSVVQPTTVHPMTTRASHSDSIGDAVPDDRAPQPAVTARAPEPASRAGAGDPIVRRARTSDVPDIKTLVDVYAGKILLEKNLVTLYEAVQEFWVAEVDGRVVGCGALHVLWADLGEVRTVAVHPSVKGKGIGRLIVDKLIATARELELRRLFVLTFEVDFFERHGFAEIDGTPVTAEVFAEMCRSYDTGVAEFLDLSYVKPNTLGNTRMLLTL</sequence>
<gene>
    <name evidence="5" type="ORF">NWFMUON74_23170</name>
</gene>
<dbReference type="SUPFAM" id="SSF55729">
    <property type="entry name" value="Acyl-CoA N-acyltransferases (Nat)"/>
    <property type="match status" value="1"/>
</dbReference>
<dbReference type="Gene3D" id="3.40.630.30">
    <property type="match status" value="1"/>
</dbReference>
<organism evidence="5 6">
    <name type="scientific">Nocardia wallacei</name>
    <dbReference type="NCBI Taxonomy" id="480035"/>
    <lineage>
        <taxon>Bacteria</taxon>
        <taxon>Bacillati</taxon>
        <taxon>Actinomycetota</taxon>
        <taxon>Actinomycetes</taxon>
        <taxon>Mycobacteriales</taxon>
        <taxon>Nocardiaceae</taxon>
        <taxon>Nocardia</taxon>
    </lineage>
</organism>
<name>A0A7G1KHD1_9NOCA</name>
<evidence type="ECO:0000313" key="5">
    <source>
        <dbReference type="EMBL" id="BCK54545.1"/>
    </source>
</evidence>
<accession>A0A7G1KHD1</accession>
<keyword evidence="6" id="KW-1185">Reference proteome</keyword>